<keyword evidence="3 6" id="KW-0731">Sigma factor</keyword>
<evidence type="ECO:0000256" key="3">
    <source>
        <dbReference type="ARBA" id="ARBA00023082"/>
    </source>
</evidence>
<sequence length="161" mass="18632">MSKKNEAPAPEKWVDLYGDTLFRYAYGQTLNRDLAEDLVQETFLAALRSKSSFEGISSLKTWLIAILKNKTIDHFRRVAFEQPAAGFPDSSDPIIDLFDKQGKWLAEPPRWEEDPQKIVENGQFWHTIQNCIAGFPERLAHIFTLRELNQMTTREITDLMD</sequence>
<comment type="similarity">
    <text evidence="1 6">Belongs to the sigma-70 factor family. ECF subfamily.</text>
</comment>
<dbReference type="GO" id="GO:0016987">
    <property type="term" value="F:sigma factor activity"/>
    <property type="evidence" value="ECO:0007669"/>
    <property type="project" value="UniProtKB-KW"/>
</dbReference>
<evidence type="ECO:0000256" key="5">
    <source>
        <dbReference type="ARBA" id="ARBA00023163"/>
    </source>
</evidence>
<evidence type="ECO:0000256" key="4">
    <source>
        <dbReference type="ARBA" id="ARBA00023125"/>
    </source>
</evidence>
<dbReference type="NCBIfam" id="TIGR02937">
    <property type="entry name" value="sigma70-ECF"/>
    <property type="match status" value="1"/>
</dbReference>
<dbReference type="PANTHER" id="PTHR43133:SF8">
    <property type="entry name" value="RNA POLYMERASE SIGMA FACTOR HI_1459-RELATED"/>
    <property type="match status" value="1"/>
</dbReference>
<dbReference type="PROSITE" id="PS01063">
    <property type="entry name" value="SIGMA70_ECF"/>
    <property type="match status" value="1"/>
</dbReference>
<organism evidence="8 9">
    <name type="scientific">Candidatus Desulfobia pelagia</name>
    <dbReference type="NCBI Taxonomy" id="2841692"/>
    <lineage>
        <taxon>Bacteria</taxon>
        <taxon>Pseudomonadati</taxon>
        <taxon>Thermodesulfobacteriota</taxon>
        <taxon>Desulfobulbia</taxon>
        <taxon>Desulfobulbales</taxon>
        <taxon>Desulfobulbaceae</taxon>
        <taxon>Candidatus Desulfobia</taxon>
    </lineage>
</organism>
<dbReference type="InterPro" id="IPR000838">
    <property type="entry name" value="RNA_pol_sigma70_ECF_CS"/>
</dbReference>
<keyword evidence="2 6" id="KW-0805">Transcription regulation</keyword>
<dbReference type="PANTHER" id="PTHR43133">
    <property type="entry name" value="RNA POLYMERASE ECF-TYPE SIGMA FACTO"/>
    <property type="match status" value="1"/>
</dbReference>
<dbReference type="SUPFAM" id="SSF88659">
    <property type="entry name" value="Sigma3 and sigma4 domains of RNA polymerase sigma factors"/>
    <property type="match status" value="1"/>
</dbReference>
<comment type="caution">
    <text evidence="8">The sequence shown here is derived from an EMBL/GenBank/DDBJ whole genome shotgun (WGS) entry which is preliminary data.</text>
</comment>
<name>A0A8J6NFB2_9BACT</name>
<gene>
    <name evidence="8" type="ORF">H8E41_13915</name>
</gene>
<dbReference type="Proteomes" id="UP000614424">
    <property type="component" value="Unassembled WGS sequence"/>
</dbReference>
<evidence type="ECO:0000256" key="1">
    <source>
        <dbReference type="ARBA" id="ARBA00010641"/>
    </source>
</evidence>
<keyword evidence="4 6" id="KW-0238">DNA-binding</keyword>
<keyword evidence="5 6" id="KW-0804">Transcription</keyword>
<reference evidence="8 9" key="1">
    <citation type="submission" date="2020-08" db="EMBL/GenBank/DDBJ databases">
        <title>Bridging the membrane lipid divide: bacteria of the FCB group superphylum have the potential to synthesize archaeal ether lipids.</title>
        <authorList>
            <person name="Villanueva L."/>
            <person name="Von Meijenfeldt F.A.B."/>
            <person name="Westbye A.B."/>
            <person name="Yadav S."/>
            <person name="Hopmans E.C."/>
            <person name="Dutilh B.E."/>
            <person name="Sinninghe Damste J.S."/>
        </authorList>
    </citation>
    <scope>NUCLEOTIDE SEQUENCE [LARGE SCALE GENOMIC DNA]</scope>
    <source>
        <strain evidence="8">NIOZ-UU47</strain>
    </source>
</reference>
<dbReference type="Pfam" id="PF04542">
    <property type="entry name" value="Sigma70_r2"/>
    <property type="match status" value="1"/>
</dbReference>
<dbReference type="Gene3D" id="1.10.1740.10">
    <property type="match status" value="1"/>
</dbReference>
<dbReference type="SUPFAM" id="SSF88946">
    <property type="entry name" value="Sigma2 domain of RNA polymerase sigma factors"/>
    <property type="match status" value="1"/>
</dbReference>
<dbReference type="GO" id="GO:0006352">
    <property type="term" value="P:DNA-templated transcription initiation"/>
    <property type="evidence" value="ECO:0007669"/>
    <property type="project" value="InterPro"/>
</dbReference>
<dbReference type="EMBL" id="JACNJZ010000207">
    <property type="protein sequence ID" value="MBC8318989.1"/>
    <property type="molecule type" value="Genomic_DNA"/>
</dbReference>
<dbReference type="GO" id="GO:0003677">
    <property type="term" value="F:DNA binding"/>
    <property type="evidence" value="ECO:0007669"/>
    <property type="project" value="UniProtKB-KW"/>
</dbReference>
<dbReference type="InterPro" id="IPR039425">
    <property type="entry name" value="RNA_pol_sigma-70-like"/>
</dbReference>
<proteinExistence type="inferred from homology"/>
<dbReference type="InterPro" id="IPR007627">
    <property type="entry name" value="RNA_pol_sigma70_r2"/>
</dbReference>
<evidence type="ECO:0000313" key="8">
    <source>
        <dbReference type="EMBL" id="MBC8318989.1"/>
    </source>
</evidence>
<evidence type="ECO:0000256" key="6">
    <source>
        <dbReference type="RuleBase" id="RU000716"/>
    </source>
</evidence>
<accession>A0A8J6NFB2</accession>
<feature type="non-terminal residue" evidence="8">
    <location>
        <position position="161"/>
    </location>
</feature>
<dbReference type="InterPro" id="IPR014284">
    <property type="entry name" value="RNA_pol_sigma-70_dom"/>
</dbReference>
<dbReference type="InterPro" id="IPR013325">
    <property type="entry name" value="RNA_pol_sigma_r2"/>
</dbReference>
<feature type="domain" description="RNA polymerase sigma-70 region 2" evidence="7">
    <location>
        <begin position="14"/>
        <end position="77"/>
    </location>
</feature>
<evidence type="ECO:0000313" key="9">
    <source>
        <dbReference type="Proteomes" id="UP000614424"/>
    </source>
</evidence>
<dbReference type="InterPro" id="IPR013324">
    <property type="entry name" value="RNA_pol_sigma_r3/r4-like"/>
</dbReference>
<evidence type="ECO:0000256" key="2">
    <source>
        <dbReference type="ARBA" id="ARBA00023015"/>
    </source>
</evidence>
<dbReference type="AlphaFoldDB" id="A0A8J6NFB2"/>
<protein>
    <recommendedName>
        <fullName evidence="6">RNA polymerase sigma factor</fullName>
    </recommendedName>
</protein>
<evidence type="ECO:0000259" key="7">
    <source>
        <dbReference type="Pfam" id="PF04542"/>
    </source>
</evidence>